<evidence type="ECO:0008006" key="4">
    <source>
        <dbReference type="Google" id="ProtNLM"/>
    </source>
</evidence>
<dbReference type="KEGG" id="bmei:Spa11_11210"/>
<proteinExistence type="predicted"/>
<evidence type="ECO:0000313" key="3">
    <source>
        <dbReference type="Proteomes" id="UP000316426"/>
    </source>
</evidence>
<gene>
    <name evidence="2" type="ORF">Spa11_11210</name>
</gene>
<accession>A0A518K581</accession>
<dbReference type="SUPFAM" id="SSF63446">
    <property type="entry name" value="Type I dockerin domain"/>
    <property type="match status" value="1"/>
</dbReference>
<evidence type="ECO:0000313" key="2">
    <source>
        <dbReference type="EMBL" id="QDV72935.1"/>
    </source>
</evidence>
<name>A0A518K581_9BACT</name>
<organism evidence="2 3">
    <name type="scientific">Botrimarina mediterranea</name>
    <dbReference type="NCBI Taxonomy" id="2528022"/>
    <lineage>
        <taxon>Bacteria</taxon>
        <taxon>Pseudomonadati</taxon>
        <taxon>Planctomycetota</taxon>
        <taxon>Planctomycetia</taxon>
        <taxon>Pirellulales</taxon>
        <taxon>Lacipirellulaceae</taxon>
        <taxon>Botrimarina</taxon>
    </lineage>
</organism>
<evidence type="ECO:0000256" key="1">
    <source>
        <dbReference type="SAM" id="MobiDB-lite"/>
    </source>
</evidence>
<dbReference type="GO" id="GO:0000272">
    <property type="term" value="P:polysaccharide catabolic process"/>
    <property type="evidence" value="ECO:0007669"/>
    <property type="project" value="InterPro"/>
</dbReference>
<dbReference type="Gene3D" id="1.10.1330.10">
    <property type="entry name" value="Dockerin domain"/>
    <property type="match status" value="1"/>
</dbReference>
<sequence>MHPFRVVRRLLSRAHEDWQDAVEGLFAAPPRRPMGPRPLRVMRLERRRVLSADFSLTATGLVLSGFDDAGGDTLAVQQDGDDYLFTSGNGWEQHEPNQLPEGVTIDGDTLSIDRALLEGLEDGLTIEGSLGHQLDVRLGDADFSGLSGPVTLDGVTSVGQEQPFALVTAPTDGFQLIVAPSGTVLSSLNVSGDLNIVSIGGSITDVSGSEILISGNATFTSRAASPAGDFNGDGIVDDVDRTEHWAKNYGMTSGATKYHGDANGDGRVDAADYTAWRDTLGQTGQGGIELANETGDRLVIGGVATFDAAEPEGTHDIYVGVGGVAEFGSVNAYGANVIIHEDATAGDSGPTTVLGSIEAYTLQIESGGQITTAVFEPITVQGDASFVVTETAMIADGPLVQAIILSSPSAGGITRRTIGGVATFIVEQPTTPVEGFRGPKGIDVGVGSNGRFAGGFNAGSLRFYAPDATVRIAEDSDAVLAGWGAGDWVDASVAHTLELQSRLGMISDDADAVVRISGDAAFYSDTTMVLADGGAANTLSVDGLATFVQNPDAAGIDVGVTSAGAAAAATFNAGTLRFSSERGAVRIAEDSSTVLVGWSTTPGPTGFPYLFYPIPSAPSALALELTSAGSITDEADSSINVGSATFVAKDEIVLADSDLFDPFDTFYNRLRVSGVATFISTDGDDISVGVGAAGSAAVAWFEAGSIRFVSVGGDVRIAEDSSTVLAGWASDTIAPSIPLPTPTISVAGNLELFSFGTIVDEPNAAVRVAGDATFVAKDQIVLADSDTFENRITVSGVATFISTDGDGISVGVGGTGAPAAAFFHAGSIRFVSVGGDVRIAQAGSINALHGNMLLADWAADSIAPSIPIPTPTASVAENLELSAVVIADEANAVVNVTGDATFVASQSIVLADADNPGGSNSLTVGGVATFVTGNYFGALRVGATEDGAPSAAVFQAGGLRFSAPNGVVQIAEDDGTHLVDWRTTPVSPLIVRPRTVTEARVIELSSAGGITDADGAVVFATGWNGSERVYGYSGATATFVAAESITLADGGADNKLMVDGLLTLVSTAASGQRIDVGVTPTGGMANAEFIAGSVRFWAPEGAVRLVEDTAINLGGATYSENYGTMIGSWATGAESPLFPSSVVSNRAGTLDLVSYWIADESNAVVEVSGDAGFRAIGPSIGSPLIQLADGGVSNALRVGGVATFVVDAAFGVDVGGGIGLAEFVAGSLRFNAGGAVRIAEDSATHLADWGGLAVGLIRPDASMNRSVAASLDLNSAGAITDAADAKVLIAGDAKFTVSTIASVAGPAAIVLADGDAANELVVGGHANFIVNQVPAGSPKGIDVGVVPATGAPAAALFTAGTLGFSAQGGMVRLAEDNDTVLGGLSTAQDLELLSAGFITDTDSVTTGEIVAATSVEVTQTAKLKAGLNGENDVTLGAGAAAFSMADGDGNNPQLFSDAQYLAVQAENVSIHADSGVNVRTGDAPLSNLDNYSQFAGTFYLAATGHVTQVTTAAPKALAADKISVASDNGAVLLRLVELTSTGTDPNLQIKSGGSVALSQPLVGGGTVGGKFAGSDIPSPTSPAFAPVIVEADDPLTGVRPDMPARSGDEGFEDVLLTGGENARLSEAVRLPNGDYVVDHLLEDGGQTRTIDDLYTMIVVVSGDANVGDVHDPNTDARRDVDAAEARGVAVEDGGNAFLATTAGGDLFFTNRNREGGDELDGIAVQMAGGVFTAIAAGTLRIDTEDPDNLATGLRTTRLVSRTGTVTNVNSDDPNGFGPRAILDPSTEEGNAATSGLVRADQNFEQRITMALGSRGEDNLLVEVEWADTADIRQYSNANVRLAPGPNLPTNTVGSTDVPGSRPYADVVQTPVETIEANVADPSVTGYQYQTLAGASRVATITQNYDEAFVPNNPAQNRLPTTVRVFNDAAINLFDQGGARNLNSVSFSIAPRIITLPPPGYFIISEPDLPQQYEPVSVTLPRSEPTQVTQQTTLDEGRAVSVSTTEEVWYGRVDEQGEWVVDIPGEKWPRIHEDAEGDFLREIRDKIDEGPYSEGRYVIKVVTLRSEQLLEEWVKGDDAEADDGMATKPSAVPTTDGPAAEGPAEEADLPAEEARPATPAVNGPVETPAVVAPQGAPLGLLELESAPVDARHTALAAMAAVGVWRRRLNDAGPFTLDADGVAFTRVKRQRRRRGGE</sequence>
<reference evidence="2 3" key="1">
    <citation type="submission" date="2019-02" db="EMBL/GenBank/DDBJ databases">
        <title>Deep-cultivation of Planctomycetes and their phenomic and genomic characterization uncovers novel biology.</title>
        <authorList>
            <person name="Wiegand S."/>
            <person name="Jogler M."/>
            <person name="Boedeker C."/>
            <person name="Pinto D."/>
            <person name="Vollmers J."/>
            <person name="Rivas-Marin E."/>
            <person name="Kohn T."/>
            <person name="Peeters S.H."/>
            <person name="Heuer A."/>
            <person name="Rast P."/>
            <person name="Oberbeckmann S."/>
            <person name="Bunk B."/>
            <person name="Jeske O."/>
            <person name="Meyerdierks A."/>
            <person name="Storesund J.E."/>
            <person name="Kallscheuer N."/>
            <person name="Luecker S."/>
            <person name="Lage O.M."/>
            <person name="Pohl T."/>
            <person name="Merkel B.J."/>
            <person name="Hornburger P."/>
            <person name="Mueller R.-W."/>
            <person name="Bruemmer F."/>
            <person name="Labrenz M."/>
            <person name="Spormann A.M."/>
            <person name="Op den Camp H."/>
            <person name="Overmann J."/>
            <person name="Amann R."/>
            <person name="Jetten M.S.M."/>
            <person name="Mascher T."/>
            <person name="Medema M.H."/>
            <person name="Devos D.P."/>
            <person name="Kaster A.-K."/>
            <person name="Ovreas L."/>
            <person name="Rohde M."/>
            <person name="Galperin M.Y."/>
            <person name="Jogler C."/>
        </authorList>
    </citation>
    <scope>NUCLEOTIDE SEQUENCE [LARGE SCALE GENOMIC DNA]</scope>
    <source>
        <strain evidence="2 3">Spa11</strain>
    </source>
</reference>
<protein>
    <recommendedName>
        <fullName evidence="4">Dockerin type I repeat protein</fullName>
    </recommendedName>
</protein>
<feature type="region of interest" description="Disordered" evidence="1">
    <location>
        <begin position="2076"/>
        <end position="2122"/>
    </location>
</feature>
<dbReference type="EMBL" id="CP036349">
    <property type="protein sequence ID" value="QDV72935.1"/>
    <property type="molecule type" value="Genomic_DNA"/>
</dbReference>
<dbReference type="InterPro" id="IPR036439">
    <property type="entry name" value="Dockerin_dom_sf"/>
</dbReference>
<dbReference type="InterPro" id="IPR018247">
    <property type="entry name" value="EF_Hand_1_Ca_BS"/>
</dbReference>
<keyword evidence="3" id="KW-1185">Reference proteome</keyword>
<dbReference type="PROSITE" id="PS00018">
    <property type="entry name" value="EF_HAND_1"/>
    <property type="match status" value="1"/>
</dbReference>
<dbReference type="RefSeq" id="WP_145109061.1">
    <property type="nucleotide sequence ID" value="NZ_CP036349.1"/>
</dbReference>
<dbReference type="Proteomes" id="UP000316426">
    <property type="component" value="Chromosome"/>
</dbReference>